<dbReference type="InterPro" id="IPR037215">
    <property type="entry name" value="GUN4-like_sf"/>
</dbReference>
<dbReference type="PANTHER" id="PTHR34800">
    <property type="entry name" value="TETRAPYRROLE-BINDING PROTEIN, CHLOROPLASTIC"/>
    <property type="match status" value="1"/>
</dbReference>
<dbReference type="AlphaFoldDB" id="A0AA97AHR7"/>
<feature type="compositionally biased region" description="Polar residues" evidence="1">
    <location>
        <begin position="76"/>
        <end position="120"/>
    </location>
</feature>
<feature type="domain" description="GUN4-like" evidence="2">
    <location>
        <begin position="281"/>
        <end position="426"/>
    </location>
</feature>
<organism evidence="3">
    <name type="scientific">Leptolyngbya sp. NK1-12</name>
    <dbReference type="NCBI Taxonomy" id="2547451"/>
    <lineage>
        <taxon>Bacteria</taxon>
        <taxon>Bacillati</taxon>
        <taxon>Cyanobacteriota</taxon>
        <taxon>Cyanophyceae</taxon>
        <taxon>Leptolyngbyales</taxon>
        <taxon>Leptolyngbyaceae</taxon>
        <taxon>Leptolyngbya group</taxon>
        <taxon>Leptolyngbya</taxon>
    </lineage>
</organism>
<reference evidence="3" key="1">
    <citation type="submission" date="2020-05" db="EMBL/GenBank/DDBJ databases">
        <authorList>
            <person name="Zhu T."/>
            <person name="Keshari N."/>
            <person name="Lu X."/>
        </authorList>
    </citation>
    <scope>NUCLEOTIDE SEQUENCE</scope>
    <source>
        <strain evidence="3">NK1-12</strain>
    </source>
</reference>
<dbReference type="Gene3D" id="1.10.10.1770">
    <property type="entry name" value="Gun4-like"/>
    <property type="match status" value="1"/>
</dbReference>
<evidence type="ECO:0000256" key="1">
    <source>
        <dbReference type="SAM" id="MobiDB-lite"/>
    </source>
</evidence>
<protein>
    <recommendedName>
        <fullName evidence="2">GUN4-like domain-containing protein</fullName>
    </recommendedName>
</protein>
<dbReference type="Pfam" id="PF05419">
    <property type="entry name" value="GUN4"/>
    <property type="match status" value="1"/>
</dbReference>
<dbReference type="SUPFAM" id="SSF140869">
    <property type="entry name" value="GUN4-like"/>
    <property type="match status" value="1"/>
</dbReference>
<feature type="compositionally biased region" description="Low complexity" evidence="1">
    <location>
        <begin position="149"/>
        <end position="176"/>
    </location>
</feature>
<dbReference type="Gene3D" id="1.25.40.620">
    <property type="match status" value="1"/>
</dbReference>
<evidence type="ECO:0000313" key="3">
    <source>
        <dbReference type="EMBL" id="WNZ23011.1"/>
    </source>
</evidence>
<feature type="region of interest" description="Disordered" evidence="1">
    <location>
        <begin position="57"/>
        <end position="181"/>
    </location>
</feature>
<dbReference type="InterPro" id="IPR008629">
    <property type="entry name" value="GUN4-like"/>
</dbReference>
<gene>
    <name evidence="3" type="ORF">HJG54_09160</name>
</gene>
<dbReference type="GO" id="GO:0046906">
    <property type="term" value="F:tetrapyrrole binding"/>
    <property type="evidence" value="ECO:0007669"/>
    <property type="project" value="TreeGrafter"/>
</dbReference>
<feature type="region of interest" description="Disordered" evidence="1">
    <location>
        <begin position="243"/>
        <end position="275"/>
    </location>
</feature>
<name>A0AA97AHR7_9CYAN</name>
<dbReference type="RefSeq" id="WP_316434575.1">
    <property type="nucleotide sequence ID" value="NZ_CP053586.1"/>
</dbReference>
<evidence type="ECO:0000259" key="2">
    <source>
        <dbReference type="Pfam" id="PF05419"/>
    </source>
</evidence>
<dbReference type="EMBL" id="CP053586">
    <property type="protein sequence ID" value="WNZ23011.1"/>
    <property type="molecule type" value="Genomic_DNA"/>
</dbReference>
<feature type="compositionally biased region" description="Polar residues" evidence="1">
    <location>
        <begin position="463"/>
        <end position="476"/>
    </location>
</feature>
<accession>A0AA97AHR7</accession>
<feature type="region of interest" description="Disordered" evidence="1">
    <location>
        <begin position="463"/>
        <end position="489"/>
    </location>
</feature>
<dbReference type="GO" id="GO:0030288">
    <property type="term" value="C:outer membrane-bounded periplasmic space"/>
    <property type="evidence" value="ECO:0007669"/>
    <property type="project" value="TreeGrafter"/>
</dbReference>
<feature type="compositionally biased region" description="Low complexity" evidence="1">
    <location>
        <begin position="245"/>
        <end position="261"/>
    </location>
</feature>
<sequence length="489" mass="54366">MTTPEQNQAEASLRTYARHFIKNGTQDERDAIVSSYRVRRLKLRPEQVQAIVQEIIEERKSENQIGESLPSEDRSSSPASTPTQRTGQPTRSGQNQPIEATESTPDQSSTKNSVTQSTNRIEAALQSKTDPEPSVKSAEVDVSQPGSNTSQPAATTPPTASNSTSSISTAPTSMPPKDAEYLKHLEEYEDAYLEAMQADLEALRRGKLPPTEDSNARLRKLIEDYDLSKSDVADSMVRASQRFLNSSSSSNPSSPAASGSAEAKAQEPPAPTLNLPYPELFEQLEKDLKNKNYRNADAVTFAILQKLINPSQTWLNAASLEEFSKTVKQEQQQAIQKIDQLWTQASAGNFGFSRQLGIFRSLEGPDRNKLSIDYRQRRAQALVFSQQVGWWIEELRFFKFYDQHLNFTDAAPVGHLPALWFWEMPWLAALGQGGIHLLGLRGGYRIDASRIDAFMHVLSCSGVTPASHSQLSSTRPPRTVERSRKSKNV</sequence>
<dbReference type="PANTHER" id="PTHR34800:SF1">
    <property type="entry name" value="TETRAPYRROLE-BINDING PROTEIN, CHLOROPLASTIC"/>
    <property type="match status" value="1"/>
</dbReference>
<proteinExistence type="predicted"/>